<dbReference type="AlphaFoldDB" id="D8QNF6"/>
<dbReference type="HOGENOM" id="CLU_024949_1_0_1"/>
<sequence length="359" mass="39415">MAMAARRSLMRLGELRKVTPRAISVRNLSNERYSDDMRFASRPPTNWGIRIVPEKKAYVVERFGRYLKTLESGFHIMIPLVDRIAYVHSLKEEAIPIYHQTAVTRDNVSISVDGVLYIKIVDPKKASYGVGNVVSTVVQLAQTTMRSELGKLTLDKTFEERAALNENIVKSINLAANDWGLECLRYEIRDISPPPGIKAAMEMQAEAERRKRAQILESEGEMQSNINRADGVRNAKILESQGEAAAIQTLAAAITAAGGAEAVSLRVAEHYLREFGKIAKEGTTMLLPNNVGDPSSMLATAFSLYKGIVNNYQATPAGLLKSKSASKEKVSSPRISEGPSRFAEMSDGEPGGFSLQSKP</sequence>
<dbReference type="InterPro" id="IPR001107">
    <property type="entry name" value="Band_7"/>
</dbReference>
<dbReference type="Pfam" id="PF16200">
    <property type="entry name" value="Band_7_C"/>
    <property type="match status" value="1"/>
</dbReference>
<keyword evidence="3" id="KW-0496">Mitochondrion</keyword>
<dbReference type="STRING" id="88036.D8QNF6"/>
<dbReference type="InParanoid" id="D8QNF6"/>
<reference evidence="6 7" key="1">
    <citation type="journal article" date="2011" name="Science">
        <title>The Selaginella genome identifies genetic changes associated with the evolution of vascular plants.</title>
        <authorList>
            <person name="Banks J.A."/>
            <person name="Nishiyama T."/>
            <person name="Hasebe M."/>
            <person name="Bowman J.L."/>
            <person name="Gribskov M."/>
            <person name="dePamphilis C."/>
            <person name="Albert V.A."/>
            <person name="Aono N."/>
            <person name="Aoyama T."/>
            <person name="Ambrose B.A."/>
            <person name="Ashton N.W."/>
            <person name="Axtell M.J."/>
            <person name="Barker E."/>
            <person name="Barker M.S."/>
            <person name="Bennetzen J.L."/>
            <person name="Bonawitz N.D."/>
            <person name="Chapple C."/>
            <person name="Cheng C."/>
            <person name="Correa L.G."/>
            <person name="Dacre M."/>
            <person name="DeBarry J."/>
            <person name="Dreyer I."/>
            <person name="Elias M."/>
            <person name="Engstrom E.M."/>
            <person name="Estelle M."/>
            <person name="Feng L."/>
            <person name="Finet C."/>
            <person name="Floyd S.K."/>
            <person name="Frommer W.B."/>
            <person name="Fujita T."/>
            <person name="Gramzow L."/>
            <person name="Gutensohn M."/>
            <person name="Harholt J."/>
            <person name="Hattori M."/>
            <person name="Heyl A."/>
            <person name="Hirai T."/>
            <person name="Hiwatashi Y."/>
            <person name="Ishikawa M."/>
            <person name="Iwata M."/>
            <person name="Karol K.G."/>
            <person name="Koehler B."/>
            <person name="Kolukisaoglu U."/>
            <person name="Kubo M."/>
            <person name="Kurata T."/>
            <person name="Lalonde S."/>
            <person name="Li K."/>
            <person name="Li Y."/>
            <person name="Litt A."/>
            <person name="Lyons E."/>
            <person name="Manning G."/>
            <person name="Maruyama T."/>
            <person name="Michael T.P."/>
            <person name="Mikami K."/>
            <person name="Miyazaki S."/>
            <person name="Morinaga S."/>
            <person name="Murata T."/>
            <person name="Mueller-Roeber B."/>
            <person name="Nelson D.R."/>
            <person name="Obara M."/>
            <person name="Oguri Y."/>
            <person name="Olmstead R.G."/>
            <person name="Onodera N."/>
            <person name="Petersen B.L."/>
            <person name="Pils B."/>
            <person name="Prigge M."/>
            <person name="Rensing S.A."/>
            <person name="Riano-Pachon D.M."/>
            <person name="Roberts A.W."/>
            <person name="Sato Y."/>
            <person name="Scheller H.V."/>
            <person name="Schulz B."/>
            <person name="Schulz C."/>
            <person name="Shakirov E.V."/>
            <person name="Shibagaki N."/>
            <person name="Shinohara N."/>
            <person name="Shippen D.E."/>
            <person name="Soerensen I."/>
            <person name="Sotooka R."/>
            <person name="Sugimoto N."/>
            <person name="Sugita M."/>
            <person name="Sumikawa N."/>
            <person name="Tanurdzic M."/>
            <person name="Theissen G."/>
            <person name="Ulvskov P."/>
            <person name="Wakazuki S."/>
            <person name="Weng J.K."/>
            <person name="Willats W.W."/>
            <person name="Wipf D."/>
            <person name="Wolf P.G."/>
            <person name="Yang L."/>
            <person name="Zimmer A.D."/>
            <person name="Zhu Q."/>
            <person name="Mitros T."/>
            <person name="Hellsten U."/>
            <person name="Loque D."/>
            <person name="Otillar R."/>
            <person name="Salamov A."/>
            <person name="Schmutz J."/>
            <person name="Shapiro H."/>
            <person name="Lindquist E."/>
            <person name="Lucas S."/>
            <person name="Rokhsar D."/>
            <person name="Grigoriev I.V."/>
        </authorList>
    </citation>
    <scope>NUCLEOTIDE SEQUENCE [LARGE SCALE GENOMIC DNA]</scope>
</reference>
<dbReference type="OrthoDB" id="434619at2759"/>
<evidence type="ECO:0000256" key="1">
    <source>
        <dbReference type="ARBA" id="ARBA00004173"/>
    </source>
</evidence>
<comment type="subcellular location">
    <subcellularLocation>
        <location evidence="1">Mitochondrion</location>
    </subcellularLocation>
</comment>
<proteinExistence type="inferred from homology"/>
<evidence type="ECO:0000259" key="5">
    <source>
        <dbReference type="SMART" id="SM00244"/>
    </source>
</evidence>
<evidence type="ECO:0000256" key="3">
    <source>
        <dbReference type="ARBA" id="ARBA00023128"/>
    </source>
</evidence>
<dbReference type="GO" id="GO:0007005">
    <property type="term" value="P:mitochondrion organization"/>
    <property type="evidence" value="ECO:0000318"/>
    <property type="project" value="GO_Central"/>
</dbReference>
<dbReference type="GO" id="GO:0005886">
    <property type="term" value="C:plasma membrane"/>
    <property type="evidence" value="ECO:0007669"/>
    <property type="project" value="UniProtKB-ARBA"/>
</dbReference>
<dbReference type="GO" id="GO:0005739">
    <property type="term" value="C:mitochondrion"/>
    <property type="evidence" value="ECO:0000318"/>
    <property type="project" value="GO_Central"/>
</dbReference>
<organism evidence="7">
    <name type="scientific">Selaginella moellendorffii</name>
    <name type="common">Spikemoss</name>
    <dbReference type="NCBI Taxonomy" id="88036"/>
    <lineage>
        <taxon>Eukaryota</taxon>
        <taxon>Viridiplantae</taxon>
        <taxon>Streptophyta</taxon>
        <taxon>Embryophyta</taxon>
        <taxon>Tracheophyta</taxon>
        <taxon>Lycopodiopsida</taxon>
        <taxon>Selaginellales</taxon>
        <taxon>Selaginellaceae</taxon>
        <taxon>Selaginella</taxon>
    </lineage>
</organism>
<gene>
    <name evidence="6" type="ORF">SELMODRAFT_270221</name>
</gene>
<accession>D8QNF6</accession>
<feature type="domain" description="Band 7" evidence="5">
    <location>
        <begin position="47"/>
        <end position="205"/>
    </location>
</feature>
<comment type="similarity">
    <text evidence="2">Belongs to the band 7/mec-2 family.</text>
</comment>
<dbReference type="Gene3D" id="3.30.479.30">
    <property type="entry name" value="Band 7 domain"/>
    <property type="match status" value="1"/>
</dbReference>
<dbReference type="KEGG" id="smo:SELMODRAFT_270221"/>
<evidence type="ECO:0000256" key="4">
    <source>
        <dbReference type="SAM" id="MobiDB-lite"/>
    </source>
</evidence>
<dbReference type="PANTHER" id="PTHR43327">
    <property type="entry name" value="STOMATIN-LIKE PROTEIN 2, MITOCHONDRIAL"/>
    <property type="match status" value="1"/>
</dbReference>
<evidence type="ECO:0000313" key="7">
    <source>
        <dbReference type="Proteomes" id="UP000001514"/>
    </source>
</evidence>
<dbReference type="FunFam" id="3.30.479.30:FF:000004">
    <property type="entry name" value="Putative membrane protease family, stomatin"/>
    <property type="match status" value="1"/>
</dbReference>
<dbReference type="SUPFAM" id="SSF117892">
    <property type="entry name" value="Band 7/SPFH domain"/>
    <property type="match status" value="1"/>
</dbReference>
<dbReference type="Gramene" id="EFJ38753">
    <property type="protein sequence ID" value="EFJ38753"/>
    <property type="gene ID" value="SELMODRAFT_270221"/>
</dbReference>
<dbReference type="FunCoup" id="D8QNF6">
    <property type="interactions" value="4452"/>
</dbReference>
<keyword evidence="7" id="KW-1185">Reference proteome</keyword>
<dbReference type="SMART" id="SM00244">
    <property type="entry name" value="PHB"/>
    <property type="match status" value="1"/>
</dbReference>
<dbReference type="InterPro" id="IPR036013">
    <property type="entry name" value="Band_7/SPFH_dom_sf"/>
</dbReference>
<dbReference type="CDD" id="cd08829">
    <property type="entry name" value="SPFH_paraslipin"/>
    <property type="match status" value="1"/>
</dbReference>
<evidence type="ECO:0000256" key="2">
    <source>
        <dbReference type="ARBA" id="ARBA00008164"/>
    </source>
</evidence>
<dbReference type="EMBL" id="GL377565">
    <property type="protein sequence ID" value="EFJ38753.1"/>
    <property type="molecule type" value="Genomic_DNA"/>
</dbReference>
<protein>
    <recommendedName>
        <fullName evidence="5">Band 7 domain-containing protein</fullName>
    </recommendedName>
</protein>
<dbReference type="PANTHER" id="PTHR43327:SF10">
    <property type="entry name" value="STOMATIN-LIKE PROTEIN 2, MITOCHONDRIAL"/>
    <property type="match status" value="1"/>
</dbReference>
<dbReference type="Proteomes" id="UP000001514">
    <property type="component" value="Unassembled WGS sequence"/>
</dbReference>
<dbReference type="InterPro" id="IPR050710">
    <property type="entry name" value="Band7/mec-2_domain"/>
</dbReference>
<name>D8QNF6_SELML</name>
<dbReference type="Pfam" id="PF01145">
    <property type="entry name" value="Band_7"/>
    <property type="match status" value="1"/>
</dbReference>
<dbReference type="OMA" id="AMNMQLK"/>
<dbReference type="eggNOG" id="KOG2620">
    <property type="taxonomic scope" value="Eukaryota"/>
</dbReference>
<dbReference type="InterPro" id="IPR032435">
    <property type="entry name" value="STML2-like_C"/>
</dbReference>
<dbReference type="GO" id="GO:0098552">
    <property type="term" value="C:side of membrane"/>
    <property type="evidence" value="ECO:0007669"/>
    <property type="project" value="UniProtKB-ARBA"/>
</dbReference>
<evidence type="ECO:0000313" key="6">
    <source>
        <dbReference type="EMBL" id="EFJ38753.1"/>
    </source>
</evidence>
<feature type="region of interest" description="Disordered" evidence="4">
    <location>
        <begin position="320"/>
        <end position="359"/>
    </location>
</feature>
<dbReference type="InterPro" id="IPR001972">
    <property type="entry name" value="Stomatin_HflK_fam"/>
</dbReference>
<dbReference type="PRINTS" id="PR00721">
    <property type="entry name" value="STOMATIN"/>
</dbReference>